<reference evidence="1 2" key="1">
    <citation type="journal article" date="2024" name="J Genomics">
        <title>Draft genome sequencing and assembly of Favolaschia claudopus CIRM-BRFM 2984 isolated from oak limbs.</title>
        <authorList>
            <person name="Navarro D."/>
            <person name="Drula E."/>
            <person name="Chaduli D."/>
            <person name="Cazenave R."/>
            <person name="Ahrendt S."/>
            <person name="Wang J."/>
            <person name="Lipzen A."/>
            <person name="Daum C."/>
            <person name="Barry K."/>
            <person name="Grigoriev I.V."/>
            <person name="Favel A."/>
            <person name="Rosso M.N."/>
            <person name="Martin F."/>
        </authorList>
    </citation>
    <scope>NUCLEOTIDE SEQUENCE [LARGE SCALE GENOMIC DNA]</scope>
    <source>
        <strain evidence="1 2">CIRM-BRFM 2984</strain>
    </source>
</reference>
<dbReference type="EMBL" id="JAWWNJ010000007">
    <property type="protein sequence ID" value="KAK7052769.1"/>
    <property type="molecule type" value="Genomic_DNA"/>
</dbReference>
<sequence>MPTAGMQVPAGGNKNALNKVFEVNGKRPWSYNLFGCFDAFGLCCCACCCPCIVYGKNKQRTPDAEVETFSGPCWTHCALTTCCGLGWVLQYMNRVEVRSRYGVDGNEVKDIFASWCCTPCDLVQVSREIELEEQSFGQQQV</sequence>
<dbReference type="Pfam" id="PF04749">
    <property type="entry name" value="PLAC8"/>
    <property type="match status" value="1"/>
</dbReference>
<accession>A0AAW0DM49</accession>
<evidence type="ECO:0000313" key="2">
    <source>
        <dbReference type="Proteomes" id="UP001362999"/>
    </source>
</evidence>
<evidence type="ECO:0000313" key="1">
    <source>
        <dbReference type="EMBL" id="KAK7052769.1"/>
    </source>
</evidence>
<gene>
    <name evidence="1" type="ORF">R3P38DRAFT_3306371</name>
</gene>
<dbReference type="PANTHER" id="PTHR15907">
    <property type="entry name" value="DUF614 FAMILY PROTEIN-RELATED"/>
    <property type="match status" value="1"/>
</dbReference>
<dbReference type="AlphaFoldDB" id="A0AAW0DM49"/>
<dbReference type="NCBIfam" id="TIGR01571">
    <property type="entry name" value="A_thal_Cys_rich"/>
    <property type="match status" value="1"/>
</dbReference>
<comment type="caution">
    <text evidence="1">The sequence shown here is derived from an EMBL/GenBank/DDBJ whole genome shotgun (WGS) entry which is preliminary data.</text>
</comment>
<proteinExistence type="predicted"/>
<protein>
    <submittedName>
        <fullName evidence="1">HD domain-containing protein</fullName>
    </submittedName>
</protein>
<organism evidence="1 2">
    <name type="scientific">Favolaschia claudopus</name>
    <dbReference type="NCBI Taxonomy" id="2862362"/>
    <lineage>
        <taxon>Eukaryota</taxon>
        <taxon>Fungi</taxon>
        <taxon>Dikarya</taxon>
        <taxon>Basidiomycota</taxon>
        <taxon>Agaricomycotina</taxon>
        <taxon>Agaricomycetes</taxon>
        <taxon>Agaricomycetidae</taxon>
        <taxon>Agaricales</taxon>
        <taxon>Marasmiineae</taxon>
        <taxon>Mycenaceae</taxon>
        <taxon>Favolaschia</taxon>
    </lineage>
</organism>
<dbReference type="Proteomes" id="UP001362999">
    <property type="component" value="Unassembled WGS sequence"/>
</dbReference>
<dbReference type="InterPro" id="IPR006461">
    <property type="entry name" value="PLAC_motif_containing"/>
</dbReference>
<name>A0AAW0DM49_9AGAR</name>
<keyword evidence="2" id="KW-1185">Reference proteome</keyword>